<evidence type="ECO:0000313" key="4">
    <source>
        <dbReference type="Proteomes" id="UP000092462"/>
    </source>
</evidence>
<proteinExistence type="predicted"/>
<dbReference type="Proteomes" id="UP000092462">
    <property type="component" value="Unassembled WGS sequence"/>
</dbReference>
<keyword evidence="2" id="KW-1133">Transmembrane helix</keyword>
<feature type="compositionally biased region" description="Basic and acidic residues" evidence="1">
    <location>
        <begin position="194"/>
        <end position="224"/>
    </location>
</feature>
<feature type="compositionally biased region" description="Acidic residues" evidence="1">
    <location>
        <begin position="248"/>
        <end position="266"/>
    </location>
</feature>
<dbReference type="AlphaFoldDB" id="A0A1B0F079"/>
<feature type="compositionally biased region" description="Low complexity" evidence="1">
    <location>
        <begin position="175"/>
        <end position="191"/>
    </location>
</feature>
<evidence type="ECO:0000313" key="3">
    <source>
        <dbReference type="EnsemblMetazoa" id="PPAI009901-PA"/>
    </source>
</evidence>
<evidence type="ECO:0000256" key="2">
    <source>
        <dbReference type="SAM" id="Phobius"/>
    </source>
</evidence>
<feature type="compositionally biased region" description="Basic and acidic residues" evidence="1">
    <location>
        <begin position="277"/>
        <end position="288"/>
    </location>
</feature>
<sequence length="323" mass="36389">MIKGKSHSLWHLAGGTFLVQFLVCFLSYNSYFLFSVEKNRHDALSKNSYQLGNSSFKRIKLTPQQRDIKIVPFAVPEAVKKEPVKEVPTKKEDSKQRETIVSKFFSEKPKEKPKEEKPKDTSLPEVKKEVKTEIGSLGKTSPKKSPKAAEKKAEGKFKGKAAPAGSRMITSFFTKAPKSAAPPASVPSVPKTEQAPEKIAEPTRKRPLSEEKSPVPEKKAEPKKVQKKMKMSKKPKIKAGTSRILQVVDEDSSDSDVERCEVEEEDASKPDVVLENEEVREKTPPRPYKEKKKKIITECYRDEDGYDNFTLKEVDCSSEEEAS</sequence>
<dbReference type="EMBL" id="AJVK01007425">
    <property type="status" value="NOT_ANNOTATED_CDS"/>
    <property type="molecule type" value="Genomic_DNA"/>
</dbReference>
<dbReference type="VEuPathDB" id="VectorBase:PPAPM1_003260"/>
<keyword evidence="2" id="KW-0472">Membrane</keyword>
<organism evidence="3 4">
    <name type="scientific">Phlebotomus papatasi</name>
    <name type="common">Sandfly</name>
    <dbReference type="NCBI Taxonomy" id="29031"/>
    <lineage>
        <taxon>Eukaryota</taxon>
        <taxon>Metazoa</taxon>
        <taxon>Ecdysozoa</taxon>
        <taxon>Arthropoda</taxon>
        <taxon>Hexapoda</taxon>
        <taxon>Insecta</taxon>
        <taxon>Pterygota</taxon>
        <taxon>Neoptera</taxon>
        <taxon>Endopterygota</taxon>
        <taxon>Diptera</taxon>
        <taxon>Nematocera</taxon>
        <taxon>Psychodoidea</taxon>
        <taxon>Psychodidae</taxon>
        <taxon>Phlebotomus</taxon>
        <taxon>Phlebotomus</taxon>
    </lineage>
</organism>
<protein>
    <submittedName>
        <fullName evidence="3">Uncharacterized protein</fullName>
    </submittedName>
</protein>
<feature type="transmembrane region" description="Helical" evidence="2">
    <location>
        <begin position="12"/>
        <end position="34"/>
    </location>
</feature>
<reference evidence="3" key="1">
    <citation type="submission" date="2022-08" db="UniProtKB">
        <authorList>
            <consortium name="EnsemblMetazoa"/>
        </authorList>
    </citation>
    <scope>IDENTIFICATION</scope>
    <source>
        <strain evidence="3">Israel</strain>
    </source>
</reference>
<accession>A0A1B0F079</accession>
<dbReference type="VEuPathDB" id="VectorBase:PPAI009901"/>
<keyword evidence="2" id="KW-0812">Transmembrane</keyword>
<feature type="compositionally biased region" description="Basic and acidic residues" evidence="1">
    <location>
        <begin position="83"/>
        <end position="132"/>
    </location>
</feature>
<keyword evidence="4" id="KW-1185">Reference proteome</keyword>
<name>A0A1B0F079_PHLPP</name>
<evidence type="ECO:0000256" key="1">
    <source>
        <dbReference type="SAM" id="MobiDB-lite"/>
    </source>
</evidence>
<feature type="region of interest" description="Disordered" evidence="1">
    <location>
        <begin position="83"/>
        <end position="291"/>
    </location>
</feature>
<dbReference type="EnsemblMetazoa" id="PPAI009901-RA">
    <property type="protein sequence ID" value="PPAI009901-PA"/>
    <property type="gene ID" value="PPAI009901"/>
</dbReference>
<feature type="compositionally biased region" description="Basic and acidic residues" evidence="1">
    <location>
        <begin position="147"/>
        <end position="157"/>
    </location>
</feature>
<feature type="compositionally biased region" description="Basic residues" evidence="1">
    <location>
        <begin position="225"/>
        <end position="237"/>
    </location>
</feature>